<dbReference type="NCBIfam" id="NF004761">
    <property type="entry name" value="PRK06092.1"/>
    <property type="match status" value="1"/>
</dbReference>
<dbReference type="AlphaFoldDB" id="A0A7X0NF30"/>
<dbReference type="InterPro" id="IPR017824">
    <property type="entry name" value="Aminodeoxychorismate_lyase_IV"/>
</dbReference>
<keyword evidence="6 11" id="KW-0456">Lyase</keyword>
<dbReference type="SUPFAM" id="SSF56752">
    <property type="entry name" value="D-aminoacid aminotransferase-like PLP-dependent enzymes"/>
    <property type="match status" value="1"/>
</dbReference>
<evidence type="ECO:0000256" key="10">
    <source>
        <dbReference type="NCBIfam" id="TIGR03461"/>
    </source>
</evidence>
<dbReference type="Gene3D" id="3.30.470.10">
    <property type="match status" value="1"/>
</dbReference>
<keyword evidence="12" id="KW-1185">Reference proteome</keyword>
<dbReference type="InterPro" id="IPR043132">
    <property type="entry name" value="BCAT-like_C"/>
</dbReference>
<accession>A0A7X0NF30</accession>
<dbReference type="EC" id="4.1.3.38" evidence="8 10"/>
<evidence type="ECO:0000256" key="2">
    <source>
        <dbReference type="ARBA" id="ARBA00009320"/>
    </source>
</evidence>
<dbReference type="GO" id="GO:0008696">
    <property type="term" value="F:4-amino-4-deoxychorismate lyase activity"/>
    <property type="evidence" value="ECO:0007669"/>
    <property type="project" value="UniProtKB-UniRule"/>
</dbReference>
<dbReference type="EMBL" id="JACHHU010000003">
    <property type="protein sequence ID" value="MBB6542121.1"/>
    <property type="molecule type" value="Genomic_DNA"/>
</dbReference>
<evidence type="ECO:0000256" key="4">
    <source>
        <dbReference type="ARBA" id="ARBA00022898"/>
    </source>
</evidence>
<dbReference type="GO" id="GO:0008153">
    <property type="term" value="P:4-aminobenzoate biosynthetic process"/>
    <property type="evidence" value="ECO:0007669"/>
    <property type="project" value="UniProtKB-UniRule"/>
</dbReference>
<keyword evidence="4" id="KW-0663">Pyridoxal phosphate</keyword>
<dbReference type="GO" id="GO:0005829">
    <property type="term" value="C:cytosol"/>
    <property type="evidence" value="ECO:0007669"/>
    <property type="project" value="TreeGrafter"/>
</dbReference>
<dbReference type="InterPro" id="IPR036038">
    <property type="entry name" value="Aminotransferase-like"/>
</dbReference>
<reference evidence="11 12" key="1">
    <citation type="submission" date="2020-08" db="EMBL/GenBank/DDBJ databases">
        <title>Genomic Encyclopedia of Type Strains, Phase IV (KMG-IV): sequencing the most valuable type-strain genomes for metagenomic binning, comparative biology and taxonomic classification.</title>
        <authorList>
            <person name="Goeker M."/>
        </authorList>
    </citation>
    <scope>NUCLEOTIDE SEQUENCE [LARGE SCALE GENOMIC DNA]</scope>
    <source>
        <strain evidence="11 12">DSM 26287</strain>
    </source>
</reference>
<comment type="pathway">
    <text evidence="7">Cofactor biosynthesis; tetrahydrofolate biosynthesis; 4-aminobenzoate from chorismate: step 2/2.</text>
</comment>
<evidence type="ECO:0000313" key="11">
    <source>
        <dbReference type="EMBL" id="MBB6542121.1"/>
    </source>
</evidence>
<comment type="cofactor">
    <cofactor evidence="1">
        <name>pyridoxal 5'-phosphate</name>
        <dbReference type="ChEBI" id="CHEBI:597326"/>
    </cofactor>
</comment>
<sequence>MLYFSVNGIQTTDLSINDRGLSYGDGFFTTAKIFNGRIEFQQCHIERLKKASKVLSIAPLNFDKINKDITELALSYSLAVIKIVITAGKGGRGYARPESLTPSIIISIFDFPSHYKQWQQQGISLGIAQAKLGLNPLLQGIKHLNRLEQVLIRAELDQSIFDELLVCDFNNNIIEVSSANIFWKIDSCWFTANVGSAGVNGVIRQQILALFPDVKVVSSPVNILDEASTMFVCNSVMGIVPIRSFNQRRLIDDSQIFIQRLRTACD</sequence>
<proteinExistence type="inferred from homology"/>
<organism evidence="11 12">
    <name type="scientific">Thalassotalea piscium</name>
    <dbReference type="NCBI Taxonomy" id="1230533"/>
    <lineage>
        <taxon>Bacteria</taxon>
        <taxon>Pseudomonadati</taxon>
        <taxon>Pseudomonadota</taxon>
        <taxon>Gammaproteobacteria</taxon>
        <taxon>Alteromonadales</taxon>
        <taxon>Colwelliaceae</taxon>
        <taxon>Thalassotalea</taxon>
    </lineage>
</organism>
<evidence type="ECO:0000256" key="5">
    <source>
        <dbReference type="ARBA" id="ARBA00022909"/>
    </source>
</evidence>
<evidence type="ECO:0000256" key="3">
    <source>
        <dbReference type="ARBA" id="ARBA00011738"/>
    </source>
</evidence>
<comment type="similarity">
    <text evidence="2">Belongs to the class-IV pyridoxal-phosphate-dependent aminotransferase family.</text>
</comment>
<gene>
    <name evidence="11" type="ORF">HNQ55_000599</name>
</gene>
<dbReference type="RefSeq" id="WP_184422429.1">
    <property type="nucleotide sequence ID" value="NZ_AP027362.1"/>
</dbReference>
<comment type="caution">
    <text evidence="11">The sequence shown here is derived from an EMBL/GenBank/DDBJ whole genome shotgun (WGS) entry which is preliminary data.</text>
</comment>
<evidence type="ECO:0000256" key="8">
    <source>
        <dbReference type="ARBA" id="ARBA00035676"/>
    </source>
</evidence>
<dbReference type="InterPro" id="IPR001544">
    <property type="entry name" value="Aminotrans_IV"/>
</dbReference>
<keyword evidence="5" id="KW-0289">Folate biosynthesis</keyword>
<dbReference type="GO" id="GO:0030170">
    <property type="term" value="F:pyridoxal phosphate binding"/>
    <property type="evidence" value="ECO:0007669"/>
    <property type="project" value="InterPro"/>
</dbReference>
<evidence type="ECO:0000313" key="12">
    <source>
        <dbReference type="Proteomes" id="UP000537141"/>
    </source>
</evidence>
<evidence type="ECO:0000256" key="7">
    <source>
        <dbReference type="ARBA" id="ARBA00035633"/>
    </source>
</evidence>
<dbReference type="Proteomes" id="UP000537141">
    <property type="component" value="Unassembled WGS sequence"/>
</dbReference>
<dbReference type="Gene3D" id="3.20.10.10">
    <property type="entry name" value="D-amino Acid Aminotransferase, subunit A, domain 2"/>
    <property type="match status" value="1"/>
</dbReference>
<dbReference type="Pfam" id="PF01063">
    <property type="entry name" value="Aminotran_4"/>
    <property type="match status" value="1"/>
</dbReference>
<dbReference type="PANTHER" id="PTHR42743:SF2">
    <property type="entry name" value="AMINODEOXYCHORISMATE LYASE"/>
    <property type="match status" value="1"/>
</dbReference>
<evidence type="ECO:0000256" key="6">
    <source>
        <dbReference type="ARBA" id="ARBA00023239"/>
    </source>
</evidence>
<comment type="subunit">
    <text evidence="3">Homodimer.</text>
</comment>
<evidence type="ECO:0000256" key="9">
    <source>
        <dbReference type="ARBA" id="ARBA00049529"/>
    </source>
</evidence>
<name>A0A7X0NF30_9GAMM</name>
<dbReference type="GO" id="GO:0046656">
    <property type="term" value="P:folic acid biosynthetic process"/>
    <property type="evidence" value="ECO:0007669"/>
    <property type="project" value="UniProtKB-KW"/>
</dbReference>
<dbReference type="InterPro" id="IPR050571">
    <property type="entry name" value="Class-IV_PLP-Dep_Aminotrnsfr"/>
</dbReference>
<dbReference type="NCBIfam" id="TIGR03461">
    <property type="entry name" value="pabC_Proteo"/>
    <property type="match status" value="1"/>
</dbReference>
<dbReference type="PANTHER" id="PTHR42743">
    <property type="entry name" value="AMINO-ACID AMINOTRANSFERASE"/>
    <property type="match status" value="1"/>
</dbReference>
<protein>
    <recommendedName>
        <fullName evidence="8 10">Aminodeoxychorismate lyase</fullName>
        <ecNumber evidence="8 10">4.1.3.38</ecNumber>
    </recommendedName>
</protein>
<comment type="catalytic activity">
    <reaction evidence="9">
        <text>4-amino-4-deoxychorismate = 4-aminobenzoate + pyruvate + H(+)</text>
        <dbReference type="Rhea" id="RHEA:16201"/>
        <dbReference type="ChEBI" id="CHEBI:15361"/>
        <dbReference type="ChEBI" id="CHEBI:15378"/>
        <dbReference type="ChEBI" id="CHEBI:17836"/>
        <dbReference type="ChEBI" id="CHEBI:58406"/>
        <dbReference type="EC" id="4.1.3.38"/>
    </reaction>
</comment>
<evidence type="ECO:0000256" key="1">
    <source>
        <dbReference type="ARBA" id="ARBA00001933"/>
    </source>
</evidence>
<dbReference type="InterPro" id="IPR043131">
    <property type="entry name" value="BCAT-like_N"/>
</dbReference>